<evidence type="ECO:0000313" key="2">
    <source>
        <dbReference type="EMBL" id="RMA93344.1"/>
    </source>
</evidence>
<evidence type="ECO:0000256" key="1">
    <source>
        <dbReference type="SAM" id="Coils"/>
    </source>
</evidence>
<dbReference type="Proteomes" id="UP000280842">
    <property type="component" value="Unassembled WGS sequence"/>
</dbReference>
<keyword evidence="3" id="KW-1185">Reference proteome</keyword>
<feature type="coiled-coil region" evidence="1">
    <location>
        <begin position="7"/>
        <end position="65"/>
    </location>
</feature>
<dbReference type="AlphaFoldDB" id="A0A3M0BA40"/>
<accession>A0A3M0BA40</accession>
<dbReference type="Gene3D" id="1.20.120.520">
    <property type="entry name" value="nmb1532 protein domain like"/>
    <property type="match status" value="1"/>
</dbReference>
<name>A0A3M0BA40_9AQUI</name>
<protein>
    <submittedName>
        <fullName evidence="2">Hemerythrin HHE cation binding domain-containing protein</fullName>
    </submittedName>
</protein>
<reference evidence="2 3" key="1">
    <citation type="submission" date="2018-10" db="EMBL/GenBank/DDBJ databases">
        <title>Genomic Encyclopedia of Archaeal and Bacterial Type Strains, Phase II (KMG-II): from individual species to whole genera.</title>
        <authorList>
            <person name="Goeker M."/>
        </authorList>
    </citation>
    <scope>NUCLEOTIDE SEQUENCE [LARGE SCALE GENOMIC DNA]</scope>
    <source>
        <strain evidence="2 3">VM1</strain>
    </source>
</reference>
<evidence type="ECO:0000313" key="3">
    <source>
        <dbReference type="Proteomes" id="UP000280842"/>
    </source>
</evidence>
<gene>
    <name evidence="2" type="ORF">CLV39_1410</name>
</gene>
<proteinExistence type="predicted"/>
<dbReference type="RefSeq" id="WP_121923516.1">
    <property type="nucleotide sequence ID" value="NZ_REFO01000013.1"/>
</dbReference>
<keyword evidence="1" id="KW-0175">Coiled coil</keyword>
<dbReference type="EMBL" id="REFO01000013">
    <property type="protein sequence ID" value="RMA93344.1"/>
    <property type="molecule type" value="Genomic_DNA"/>
</dbReference>
<dbReference type="OrthoDB" id="15327at2"/>
<sequence length="140" mass="17479">MDLKDFIENLKNEHQEYIQKMENWKKLLHFKFNEDLLEKIINFLKEDIQNHAEKEEERLNQKIEEKYPDFDSQAIIFAHDVLDEAIEDVIYYYEKYKKNKKYKDRLVNSIEKVFTMLKDHFMEEENFLFPNVYKEEKEWL</sequence>
<comment type="caution">
    <text evidence="2">The sequence shown here is derived from an EMBL/GenBank/DDBJ whole genome shotgun (WGS) entry which is preliminary data.</text>
</comment>
<organism evidence="2 3">
    <name type="scientific">Hydrogenothermus marinus</name>
    <dbReference type="NCBI Taxonomy" id="133270"/>
    <lineage>
        <taxon>Bacteria</taxon>
        <taxon>Pseudomonadati</taxon>
        <taxon>Aquificota</taxon>
        <taxon>Aquificia</taxon>
        <taxon>Aquificales</taxon>
        <taxon>Hydrogenothermaceae</taxon>
        <taxon>Hydrogenothermus</taxon>
    </lineage>
</organism>